<evidence type="ECO:0000256" key="2">
    <source>
        <dbReference type="ARBA" id="ARBA00023125"/>
    </source>
</evidence>
<keyword evidence="2" id="KW-0238">DNA-binding</keyword>
<dbReference type="Gene3D" id="3.40.50.2300">
    <property type="match status" value="1"/>
</dbReference>
<keyword evidence="3" id="KW-0804">Transcription</keyword>
<sequence length="213" mass="22927">MLITAGTELMRSGLSAMLGRLPGVAQVQECADARQAVTLVEGHRIGIVVTAPPMPHGDFEALAAGASRNKARTLVVLRDYDLPPNEVVAQAVAMPADGYLLESELTAASLADTLVRVDHGEAPVPASLARGLLSRLRSVESEPIRRQFLLTPRELEVLELLVEGLSNKEIARRLSMSEHGVKRHVGAVLAKLNCPNRTVAVAFVLQKGLMYVR</sequence>
<keyword evidence="1" id="KW-0805">Transcription regulation</keyword>
<dbReference type="GO" id="GO:0006355">
    <property type="term" value="P:regulation of DNA-templated transcription"/>
    <property type="evidence" value="ECO:0007669"/>
    <property type="project" value="InterPro"/>
</dbReference>
<dbReference type="PANTHER" id="PTHR44688">
    <property type="entry name" value="DNA-BINDING TRANSCRIPTIONAL ACTIVATOR DEVR_DOSR"/>
    <property type="match status" value="1"/>
</dbReference>
<dbReference type="RefSeq" id="WP_015792144.1">
    <property type="nucleotide sequence ID" value="NC_013131.1"/>
</dbReference>
<dbReference type="SUPFAM" id="SSF46894">
    <property type="entry name" value="C-terminal effector domain of the bipartite response regulators"/>
    <property type="match status" value="1"/>
</dbReference>
<dbReference type="PROSITE" id="PS50043">
    <property type="entry name" value="HTH_LUXR_2"/>
    <property type="match status" value="1"/>
</dbReference>
<dbReference type="eggNOG" id="COG2197">
    <property type="taxonomic scope" value="Bacteria"/>
</dbReference>
<dbReference type="Proteomes" id="UP000000851">
    <property type="component" value="Chromosome"/>
</dbReference>
<gene>
    <name evidence="5" type="ordered locus">Caci_3509</name>
</gene>
<dbReference type="Pfam" id="PF00196">
    <property type="entry name" value="GerE"/>
    <property type="match status" value="1"/>
</dbReference>
<dbReference type="AlphaFoldDB" id="C7QAB6"/>
<dbReference type="EMBL" id="CP001700">
    <property type="protein sequence ID" value="ACU72415.1"/>
    <property type="molecule type" value="Genomic_DNA"/>
</dbReference>
<dbReference type="PRINTS" id="PR00038">
    <property type="entry name" value="HTHLUXR"/>
</dbReference>
<dbReference type="InterPro" id="IPR000792">
    <property type="entry name" value="Tscrpt_reg_LuxR_C"/>
</dbReference>
<evidence type="ECO:0000313" key="6">
    <source>
        <dbReference type="Proteomes" id="UP000000851"/>
    </source>
</evidence>
<dbReference type="InterPro" id="IPR011006">
    <property type="entry name" value="CheY-like_superfamily"/>
</dbReference>
<accession>C7QAB6</accession>
<dbReference type="InterPro" id="IPR016032">
    <property type="entry name" value="Sig_transdc_resp-reg_C-effctor"/>
</dbReference>
<dbReference type="STRING" id="479433.Caci_3509"/>
<name>C7QAB6_CATAD</name>
<reference evidence="5 6" key="1">
    <citation type="journal article" date="2009" name="Stand. Genomic Sci.">
        <title>Complete genome sequence of Catenulispora acidiphila type strain (ID 139908).</title>
        <authorList>
            <person name="Copeland A."/>
            <person name="Lapidus A."/>
            <person name="Glavina Del Rio T."/>
            <person name="Nolan M."/>
            <person name="Lucas S."/>
            <person name="Chen F."/>
            <person name="Tice H."/>
            <person name="Cheng J.F."/>
            <person name="Bruce D."/>
            <person name="Goodwin L."/>
            <person name="Pitluck S."/>
            <person name="Mikhailova N."/>
            <person name="Pati A."/>
            <person name="Ivanova N."/>
            <person name="Mavromatis K."/>
            <person name="Chen A."/>
            <person name="Palaniappan K."/>
            <person name="Chain P."/>
            <person name="Land M."/>
            <person name="Hauser L."/>
            <person name="Chang Y.J."/>
            <person name="Jeffries C.D."/>
            <person name="Chertkov O."/>
            <person name="Brettin T."/>
            <person name="Detter J.C."/>
            <person name="Han C."/>
            <person name="Ali Z."/>
            <person name="Tindall B.J."/>
            <person name="Goker M."/>
            <person name="Bristow J."/>
            <person name="Eisen J.A."/>
            <person name="Markowitz V."/>
            <person name="Hugenholtz P."/>
            <person name="Kyrpides N.C."/>
            <person name="Klenk H.P."/>
        </authorList>
    </citation>
    <scope>NUCLEOTIDE SEQUENCE [LARGE SCALE GENOMIC DNA]</scope>
    <source>
        <strain evidence="6">DSM 44928 / JCM 14897 / NBRC 102108 / NRRL B-24433 / ID139908</strain>
    </source>
</reference>
<dbReference type="SMART" id="SM00421">
    <property type="entry name" value="HTH_LUXR"/>
    <property type="match status" value="1"/>
</dbReference>
<dbReference type="GO" id="GO:0003677">
    <property type="term" value="F:DNA binding"/>
    <property type="evidence" value="ECO:0007669"/>
    <property type="project" value="UniProtKB-KW"/>
</dbReference>
<evidence type="ECO:0000256" key="3">
    <source>
        <dbReference type="ARBA" id="ARBA00023163"/>
    </source>
</evidence>
<protein>
    <submittedName>
        <fullName evidence="5">Transcriptional regulator, LuxR family</fullName>
    </submittedName>
</protein>
<dbReference type="KEGG" id="cai:Caci_3509"/>
<dbReference type="HOGENOM" id="CLU_000445_90_10_11"/>
<evidence type="ECO:0000259" key="4">
    <source>
        <dbReference type="PROSITE" id="PS50043"/>
    </source>
</evidence>
<proteinExistence type="predicted"/>
<feature type="domain" description="HTH luxR-type" evidence="4">
    <location>
        <begin position="143"/>
        <end position="208"/>
    </location>
</feature>
<organism evidence="5 6">
    <name type="scientific">Catenulispora acidiphila (strain DSM 44928 / JCM 14897 / NBRC 102108 / NRRL B-24433 / ID139908)</name>
    <dbReference type="NCBI Taxonomy" id="479433"/>
    <lineage>
        <taxon>Bacteria</taxon>
        <taxon>Bacillati</taxon>
        <taxon>Actinomycetota</taxon>
        <taxon>Actinomycetes</taxon>
        <taxon>Catenulisporales</taxon>
        <taxon>Catenulisporaceae</taxon>
        <taxon>Catenulispora</taxon>
    </lineage>
</organism>
<dbReference type="InParanoid" id="C7QAB6"/>
<dbReference type="CDD" id="cd06170">
    <property type="entry name" value="LuxR_C_like"/>
    <property type="match status" value="1"/>
</dbReference>
<evidence type="ECO:0000256" key="1">
    <source>
        <dbReference type="ARBA" id="ARBA00023015"/>
    </source>
</evidence>
<dbReference type="PANTHER" id="PTHR44688:SF16">
    <property type="entry name" value="DNA-BINDING TRANSCRIPTIONAL ACTIVATOR DEVR_DOSR"/>
    <property type="match status" value="1"/>
</dbReference>
<keyword evidence="6" id="KW-1185">Reference proteome</keyword>
<dbReference type="SUPFAM" id="SSF52172">
    <property type="entry name" value="CheY-like"/>
    <property type="match status" value="1"/>
</dbReference>
<evidence type="ECO:0000313" key="5">
    <source>
        <dbReference type="EMBL" id="ACU72415.1"/>
    </source>
</evidence>